<accession>A0ABD3FE34</accession>
<dbReference type="InterPro" id="IPR025277">
    <property type="entry name" value="Apiosidase-like_cat_dom"/>
</dbReference>
<dbReference type="EMBL" id="JBIMZQ010000023">
    <property type="protein sequence ID" value="KAL3664671.1"/>
    <property type="molecule type" value="Genomic_DNA"/>
</dbReference>
<dbReference type="Proteomes" id="UP001632037">
    <property type="component" value="Unassembled WGS sequence"/>
</dbReference>
<dbReference type="Gene3D" id="3.20.20.80">
    <property type="entry name" value="Glycosidases"/>
    <property type="match status" value="1"/>
</dbReference>
<evidence type="ECO:0000313" key="2">
    <source>
        <dbReference type="EMBL" id="KAL3664671.1"/>
    </source>
</evidence>
<evidence type="ECO:0000259" key="1">
    <source>
        <dbReference type="Pfam" id="PF13204"/>
    </source>
</evidence>
<organism evidence="2 3">
    <name type="scientific">Phytophthora oleae</name>
    <dbReference type="NCBI Taxonomy" id="2107226"/>
    <lineage>
        <taxon>Eukaryota</taxon>
        <taxon>Sar</taxon>
        <taxon>Stramenopiles</taxon>
        <taxon>Oomycota</taxon>
        <taxon>Peronosporomycetes</taxon>
        <taxon>Peronosporales</taxon>
        <taxon>Peronosporaceae</taxon>
        <taxon>Phytophthora</taxon>
    </lineage>
</organism>
<comment type="caution">
    <text evidence="2">The sequence shown here is derived from an EMBL/GenBank/DDBJ whole genome shotgun (WGS) entry which is preliminary data.</text>
</comment>
<protein>
    <recommendedName>
        <fullName evidence="1">Apiosidase-like catalytic domain-containing protein</fullName>
    </recommendedName>
</protein>
<dbReference type="Pfam" id="PF13204">
    <property type="entry name" value="Apiosidase"/>
    <property type="match status" value="1"/>
</dbReference>
<evidence type="ECO:0000313" key="3">
    <source>
        <dbReference type="Proteomes" id="UP001632037"/>
    </source>
</evidence>
<sequence>MAASISYSSHPDVDPSTLLGPVEDTTDIWVSMRTGIKDAENAQNYDPVILFHPKSGRFARPVSTPKAYGHLMFPKEENRVSINAVQSEHDTTESLGAFTPFETDNSRYNYAAMRDGFTGPVLDLENHYEGSHYNSATMTFTFGRQRHNCQMWQTYCHHSRGTISSFTSMRMSSTVIVKQSHY</sequence>
<name>A0ABD3FE34_9STRA</name>
<dbReference type="PANTHER" id="PTHR37836:SF2">
    <property type="entry name" value="DUF4038 DOMAIN-CONTAINING PROTEIN"/>
    <property type="match status" value="1"/>
</dbReference>
<dbReference type="PANTHER" id="PTHR37836">
    <property type="entry name" value="LMO1036 PROTEIN"/>
    <property type="match status" value="1"/>
</dbReference>
<proteinExistence type="predicted"/>
<feature type="domain" description="Apiosidase-like catalytic" evidence="1">
    <location>
        <begin position="24"/>
        <end position="137"/>
    </location>
</feature>
<dbReference type="AlphaFoldDB" id="A0ABD3FE34"/>
<keyword evidence="3" id="KW-1185">Reference proteome</keyword>
<gene>
    <name evidence="2" type="ORF">V7S43_010420</name>
</gene>
<reference evidence="2 3" key="1">
    <citation type="submission" date="2024-09" db="EMBL/GenBank/DDBJ databases">
        <title>Genome sequencing and assembly of Phytophthora oleae, isolate VK10A, causative agent of rot of olive drupes.</title>
        <authorList>
            <person name="Conti Taguali S."/>
            <person name="Riolo M."/>
            <person name="La Spada F."/>
            <person name="Cacciola S.O."/>
            <person name="Dionisio G."/>
        </authorList>
    </citation>
    <scope>NUCLEOTIDE SEQUENCE [LARGE SCALE GENOMIC DNA]</scope>
    <source>
        <strain evidence="2 3">VK10A</strain>
    </source>
</reference>